<organism evidence="2 3">
    <name type="scientific">Lasiosphaeris hirsuta</name>
    <dbReference type="NCBI Taxonomy" id="260670"/>
    <lineage>
        <taxon>Eukaryota</taxon>
        <taxon>Fungi</taxon>
        <taxon>Dikarya</taxon>
        <taxon>Ascomycota</taxon>
        <taxon>Pezizomycotina</taxon>
        <taxon>Sordariomycetes</taxon>
        <taxon>Sordariomycetidae</taxon>
        <taxon>Sordariales</taxon>
        <taxon>Lasiosphaeriaceae</taxon>
        <taxon>Lasiosphaeris</taxon>
    </lineage>
</organism>
<feature type="region of interest" description="Disordered" evidence="1">
    <location>
        <begin position="1"/>
        <end position="127"/>
    </location>
</feature>
<feature type="region of interest" description="Disordered" evidence="1">
    <location>
        <begin position="185"/>
        <end position="239"/>
    </location>
</feature>
<evidence type="ECO:0000256" key="1">
    <source>
        <dbReference type="SAM" id="MobiDB-lite"/>
    </source>
</evidence>
<proteinExistence type="predicted"/>
<name>A0AA40APZ4_9PEZI</name>
<feature type="compositionally biased region" description="Basic residues" evidence="1">
    <location>
        <begin position="224"/>
        <end position="235"/>
    </location>
</feature>
<sequence length="335" mass="37502">MPHKHTRKGKDLSTFDLPPTQIAKPLPVTSISKKNGPPPPKKKGKDQNNSNSSDDPKKNSKRKRGGGVGEDVPRAFKRLMAFAGGQPTRSGLDNGDGTKKKAKGSKAIKAPPPPKIEPQAEPNPDLKIRPGERLFEFSQRVDAALPLAGMVNKMTKDGKDPLGLKVKRTKKERKMHKLYDEWREEDRKVKEKREEERELAEEEEMVDDGTKVTWKLDNEEQTAKGKKKKKGKRMKLIGEDGGKEEDPWLEIIKKRGEAKVGIHEVAKAPPELVKMTRKKLLVHGAAVDVENIPKAAGSLRQREELQVIRDDVVAEYRKLMSERRQVKAPVAGVPS</sequence>
<dbReference type="PANTHER" id="PTHR40644:SF1">
    <property type="entry name" value="UPF0653 PROTEIN C607.02C"/>
    <property type="match status" value="1"/>
</dbReference>
<dbReference type="AlphaFoldDB" id="A0AA40APZ4"/>
<evidence type="ECO:0000313" key="3">
    <source>
        <dbReference type="Proteomes" id="UP001172102"/>
    </source>
</evidence>
<feature type="compositionally biased region" description="Basic and acidic residues" evidence="1">
    <location>
        <begin position="208"/>
        <end position="223"/>
    </location>
</feature>
<comment type="caution">
    <text evidence="2">The sequence shown here is derived from an EMBL/GenBank/DDBJ whole genome shotgun (WGS) entry which is preliminary data.</text>
</comment>
<evidence type="ECO:0000313" key="2">
    <source>
        <dbReference type="EMBL" id="KAK0719846.1"/>
    </source>
</evidence>
<reference evidence="2" key="1">
    <citation type="submission" date="2023-06" db="EMBL/GenBank/DDBJ databases">
        <title>Genome-scale phylogeny and comparative genomics of the fungal order Sordariales.</title>
        <authorList>
            <consortium name="Lawrence Berkeley National Laboratory"/>
            <person name="Hensen N."/>
            <person name="Bonometti L."/>
            <person name="Westerberg I."/>
            <person name="Brannstrom I.O."/>
            <person name="Guillou S."/>
            <person name="Cros-Aarteil S."/>
            <person name="Calhoun S."/>
            <person name="Haridas S."/>
            <person name="Kuo A."/>
            <person name="Mondo S."/>
            <person name="Pangilinan J."/>
            <person name="Riley R."/>
            <person name="Labutti K."/>
            <person name="Andreopoulos B."/>
            <person name="Lipzen A."/>
            <person name="Chen C."/>
            <person name="Yanf M."/>
            <person name="Daum C."/>
            <person name="Ng V."/>
            <person name="Clum A."/>
            <person name="Steindorff A."/>
            <person name="Ohm R."/>
            <person name="Martin F."/>
            <person name="Silar P."/>
            <person name="Natvig D."/>
            <person name="Lalanne C."/>
            <person name="Gautier V."/>
            <person name="Ament-Velasquez S.L."/>
            <person name="Kruys A."/>
            <person name="Hutchinson M.I."/>
            <person name="Powell A.J."/>
            <person name="Barry K."/>
            <person name="Miller A.N."/>
            <person name="Grigoriev I.V."/>
            <person name="Debuchy R."/>
            <person name="Gladieux P."/>
            <person name="Thoren M.H."/>
            <person name="Johannesson H."/>
        </authorList>
    </citation>
    <scope>NUCLEOTIDE SEQUENCE</scope>
    <source>
        <strain evidence="2">SMH4607-1</strain>
    </source>
</reference>
<dbReference type="Proteomes" id="UP001172102">
    <property type="component" value="Unassembled WGS sequence"/>
</dbReference>
<accession>A0AA40APZ4</accession>
<feature type="compositionally biased region" description="Basic and acidic residues" evidence="1">
    <location>
        <begin position="185"/>
        <end position="196"/>
    </location>
</feature>
<keyword evidence="3" id="KW-1185">Reference proteome</keyword>
<feature type="compositionally biased region" description="Acidic residues" evidence="1">
    <location>
        <begin position="197"/>
        <end position="207"/>
    </location>
</feature>
<dbReference type="PANTHER" id="PTHR40644">
    <property type="entry name" value="UPF0653 PROTEIN C607.02C"/>
    <property type="match status" value="1"/>
</dbReference>
<protein>
    <submittedName>
        <fullName evidence="2">Uncharacterized protein</fullName>
    </submittedName>
</protein>
<dbReference type="EMBL" id="JAUKUA010000003">
    <property type="protein sequence ID" value="KAK0719846.1"/>
    <property type="molecule type" value="Genomic_DNA"/>
</dbReference>
<gene>
    <name evidence="2" type="ORF">B0H67DRAFT_574364</name>
</gene>